<dbReference type="HAMAP" id="MF_00059">
    <property type="entry name" value="RNApol_bact_RpoA"/>
    <property type="match status" value="1"/>
</dbReference>
<accession>A0AA35QSH9</accession>
<dbReference type="Gene3D" id="2.170.120.12">
    <property type="entry name" value="DNA-directed RNA polymerase, insert domain"/>
    <property type="match status" value="1"/>
</dbReference>
<feature type="region of interest" description="Disordered" evidence="10">
    <location>
        <begin position="276"/>
        <end position="295"/>
    </location>
</feature>
<dbReference type="InterPro" id="IPR011263">
    <property type="entry name" value="DNA-dir_RNA_pol_RpoA/D/Rpb3"/>
</dbReference>
<dbReference type="GO" id="GO:0000428">
    <property type="term" value="C:DNA-directed RNA polymerase complex"/>
    <property type="evidence" value="ECO:0007669"/>
    <property type="project" value="UniProtKB-KW"/>
</dbReference>
<feature type="domain" description="DNA-directed RNA polymerase RpoA/D/Rpb3-type" evidence="11">
    <location>
        <begin position="2"/>
        <end position="193"/>
    </location>
</feature>
<dbReference type="NCBIfam" id="NF003519">
    <property type="entry name" value="PRK05182.2-5"/>
    <property type="match status" value="1"/>
</dbReference>
<dbReference type="Gene3D" id="1.10.150.20">
    <property type="entry name" value="5' to 3' exonuclease, C-terminal subdomain"/>
    <property type="match status" value="1"/>
</dbReference>
<evidence type="ECO:0000256" key="10">
    <source>
        <dbReference type="SAM" id="MobiDB-lite"/>
    </source>
</evidence>
<evidence type="ECO:0000256" key="7">
    <source>
        <dbReference type="ARBA" id="ARBA00023163"/>
    </source>
</evidence>
<protein>
    <recommendedName>
        <fullName evidence="3">DNA-directed RNA polymerase</fullName>
        <ecNumber evidence="3">2.7.7.6</ecNumber>
    </recommendedName>
    <alternativeName>
        <fullName evidence="8">Plastid-encoded RNA polymerase subunit alpha</fullName>
    </alternativeName>
</protein>
<dbReference type="SUPFAM" id="SSF47789">
    <property type="entry name" value="C-terminal domain of RNA polymerase alpha subunit"/>
    <property type="match status" value="1"/>
</dbReference>
<dbReference type="EMBL" id="CASHTH010000036">
    <property type="protein sequence ID" value="CAI7989714.1"/>
    <property type="molecule type" value="Genomic_DNA"/>
</dbReference>
<dbReference type="GO" id="GO:0006351">
    <property type="term" value="P:DNA-templated transcription"/>
    <property type="evidence" value="ECO:0007669"/>
    <property type="project" value="InterPro"/>
</dbReference>
<dbReference type="InterPro" id="IPR036643">
    <property type="entry name" value="RNApol_insert_sf"/>
</dbReference>
<evidence type="ECO:0000313" key="12">
    <source>
        <dbReference type="EMBL" id="CAI7989714.1"/>
    </source>
</evidence>
<evidence type="ECO:0000256" key="8">
    <source>
        <dbReference type="ARBA" id="ARBA00031776"/>
    </source>
</evidence>
<evidence type="ECO:0000256" key="9">
    <source>
        <dbReference type="ARBA" id="ARBA00048552"/>
    </source>
</evidence>
<comment type="caution">
    <text evidence="12">The sequence shown here is derived from an EMBL/GenBank/DDBJ whole genome shotgun (WGS) entry which is preliminary data.</text>
</comment>
<reference evidence="12" key="1">
    <citation type="submission" date="2023-03" db="EMBL/GenBank/DDBJ databases">
        <authorList>
            <person name="Steffen K."/>
            <person name="Cardenas P."/>
        </authorList>
    </citation>
    <scope>NUCLEOTIDE SEQUENCE</scope>
</reference>
<organism evidence="12 13">
    <name type="scientific">Geodia barretti</name>
    <name type="common">Barrett's horny sponge</name>
    <dbReference type="NCBI Taxonomy" id="519541"/>
    <lineage>
        <taxon>Eukaryota</taxon>
        <taxon>Metazoa</taxon>
        <taxon>Porifera</taxon>
        <taxon>Demospongiae</taxon>
        <taxon>Heteroscleromorpha</taxon>
        <taxon>Tetractinellida</taxon>
        <taxon>Astrophorina</taxon>
        <taxon>Geodiidae</taxon>
        <taxon>Geodia</taxon>
    </lineage>
</organism>
<keyword evidence="5" id="KW-0808">Transferase</keyword>
<dbReference type="GO" id="GO:0005737">
    <property type="term" value="C:cytoplasm"/>
    <property type="evidence" value="ECO:0007669"/>
    <property type="project" value="UniProtKB-ARBA"/>
</dbReference>
<dbReference type="Gene3D" id="3.30.1360.10">
    <property type="entry name" value="RNA polymerase, RBP11-like subunit"/>
    <property type="match status" value="1"/>
</dbReference>
<keyword evidence="6" id="KW-0548">Nucleotidyltransferase</keyword>
<dbReference type="InterPro" id="IPR011260">
    <property type="entry name" value="RNAP_asu_C"/>
</dbReference>
<dbReference type="SUPFAM" id="SSF56553">
    <property type="entry name" value="Insert subdomain of RNA polymerase alpha subunit"/>
    <property type="match status" value="1"/>
</dbReference>
<evidence type="ECO:0000256" key="3">
    <source>
        <dbReference type="ARBA" id="ARBA00012418"/>
    </source>
</evidence>
<comment type="function">
    <text evidence="1">DNA-dependent RNA polymerase catalyzes the transcription of DNA into RNA using the four ribonucleoside triphosphates as substrates.</text>
</comment>
<dbReference type="InterPro" id="IPR011262">
    <property type="entry name" value="DNA-dir_RNA_pol_insert"/>
</dbReference>
<dbReference type="Pfam" id="PF01193">
    <property type="entry name" value="RNA_pol_L"/>
    <property type="match status" value="1"/>
</dbReference>
<proteinExistence type="inferred from homology"/>
<evidence type="ECO:0000256" key="1">
    <source>
        <dbReference type="ARBA" id="ARBA00004026"/>
    </source>
</evidence>
<dbReference type="InterPro" id="IPR011773">
    <property type="entry name" value="DNA-dir_RpoA"/>
</dbReference>
<dbReference type="FunFam" id="2.170.120.12:FF:000001">
    <property type="entry name" value="DNA-directed RNA polymerase subunit alpha"/>
    <property type="match status" value="1"/>
</dbReference>
<evidence type="ECO:0000313" key="13">
    <source>
        <dbReference type="Proteomes" id="UP001174909"/>
    </source>
</evidence>
<keyword evidence="7" id="KW-0804">Transcription</keyword>
<comment type="similarity">
    <text evidence="2">Belongs to the RNA polymerase alpha chain family.</text>
</comment>
<dbReference type="GO" id="GO:0003677">
    <property type="term" value="F:DNA binding"/>
    <property type="evidence" value="ECO:0007669"/>
    <property type="project" value="InterPro"/>
</dbReference>
<keyword evidence="13" id="KW-1185">Reference proteome</keyword>
<gene>
    <name evidence="12" type="ORF">GBAR_LOCUS299</name>
</gene>
<dbReference type="SMART" id="SM00662">
    <property type="entry name" value="RPOLD"/>
    <property type="match status" value="1"/>
</dbReference>
<dbReference type="NCBIfam" id="TIGR02027">
    <property type="entry name" value="rpoA"/>
    <property type="match status" value="1"/>
</dbReference>
<dbReference type="Pfam" id="PF03118">
    <property type="entry name" value="RNA_pol_A_CTD"/>
    <property type="match status" value="1"/>
</dbReference>
<name>A0AA35QSH9_GEOBA</name>
<dbReference type="GO" id="GO:0046983">
    <property type="term" value="F:protein dimerization activity"/>
    <property type="evidence" value="ECO:0007669"/>
    <property type="project" value="InterPro"/>
</dbReference>
<dbReference type="SUPFAM" id="SSF55257">
    <property type="entry name" value="RBP11-like subunits of RNA polymerase"/>
    <property type="match status" value="1"/>
</dbReference>
<dbReference type="Proteomes" id="UP001174909">
    <property type="component" value="Unassembled WGS sequence"/>
</dbReference>
<dbReference type="EC" id="2.7.7.6" evidence="3"/>
<evidence type="ECO:0000256" key="2">
    <source>
        <dbReference type="ARBA" id="ARBA00007123"/>
    </source>
</evidence>
<dbReference type="InterPro" id="IPR036603">
    <property type="entry name" value="RBP11-like"/>
</dbReference>
<comment type="catalytic activity">
    <reaction evidence="9">
        <text>RNA(n) + a ribonucleoside 5'-triphosphate = RNA(n+1) + diphosphate</text>
        <dbReference type="Rhea" id="RHEA:21248"/>
        <dbReference type="Rhea" id="RHEA-COMP:14527"/>
        <dbReference type="Rhea" id="RHEA-COMP:17342"/>
        <dbReference type="ChEBI" id="CHEBI:33019"/>
        <dbReference type="ChEBI" id="CHEBI:61557"/>
        <dbReference type="ChEBI" id="CHEBI:140395"/>
        <dbReference type="EC" id="2.7.7.6"/>
    </reaction>
</comment>
<dbReference type="AlphaFoldDB" id="A0AA35QSH9"/>
<evidence type="ECO:0000259" key="11">
    <source>
        <dbReference type="SMART" id="SM00662"/>
    </source>
</evidence>
<evidence type="ECO:0000256" key="5">
    <source>
        <dbReference type="ARBA" id="ARBA00022679"/>
    </source>
</evidence>
<dbReference type="GO" id="GO:0003899">
    <property type="term" value="F:DNA-directed RNA polymerase activity"/>
    <property type="evidence" value="ECO:0007669"/>
    <property type="project" value="UniProtKB-EC"/>
</dbReference>
<sequence>MTLGNPLRRVLYGSLTGTAVTWVKVESVLHEYATISHMKEEVSEFLLNVKGIRLRSESDRPGKLRLEVAGEGEVCAADIMASSNFEVVNPELHLATLDSPEAKLAVEFNVEQGVGYKEAASGNDQSIGTLPVDAVFTPIRKVNYRVEPTRVGQRTDYERLVIEIWTDGTIQPIEALRQAGDLLMNKFFLFAKVQMDSSEAGSPVLIPSLSPEKYNIVVERLDLSSRTLNCLKRAGIDKVGEVLEKSKEELIAIRNFGEKSYTELFDQLRAMDLLPPNLDPKNTEGAASAVATIEE</sequence>
<keyword evidence="4 12" id="KW-0240">DNA-directed RNA polymerase</keyword>
<dbReference type="Pfam" id="PF01000">
    <property type="entry name" value="RNA_pol_A_bac"/>
    <property type="match status" value="1"/>
</dbReference>
<dbReference type="CDD" id="cd06928">
    <property type="entry name" value="RNAP_alpha_NTD"/>
    <property type="match status" value="1"/>
</dbReference>
<evidence type="ECO:0000256" key="6">
    <source>
        <dbReference type="ARBA" id="ARBA00022695"/>
    </source>
</evidence>
<evidence type="ECO:0000256" key="4">
    <source>
        <dbReference type="ARBA" id="ARBA00022478"/>
    </source>
</evidence>